<keyword evidence="4" id="KW-1185">Reference proteome</keyword>
<name>F0XF21_GROCL</name>
<dbReference type="AlphaFoldDB" id="F0XF21"/>
<keyword evidence="3" id="KW-0503">Monooxygenase</keyword>
<keyword evidence="3" id="KW-0560">Oxidoreductase</keyword>
<dbReference type="Proteomes" id="UP000007796">
    <property type="component" value="Unassembled WGS sequence"/>
</dbReference>
<accession>F0XF21</accession>
<organism evidence="4">
    <name type="scientific">Grosmannia clavigera (strain kw1407 / UAMH 11150)</name>
    <name type="common">Blue stain fungus</name>
    <name type="synonym">Graphiocladiella clavigera</name>
    <dbReference type="NCBI Taxonomy" id="655863"/>
    <lineage>
        <taxon>Eukaryota</taxon>
        <taxon>Fungi</taxon>
        <taxon>Dikarya</taxon>
        <taxon>Ascomycota</taxon>
        <taxon>Pezizomycotina</taxon>
        <taxon>Sordariomycetes</taxon>
        <taxon>Sordariomycetidae</taxon>
        <taxon>Ophiostomatales</taxon>
        <taxon>Ophiostomataceae</taxon>
        <taxon>Leptographium</taxon>
    </lineage>
</organism>
<dbReference type="EMBL" id="GL629765">
    <property type="protein sequence ID" value="EFX04606.1"/>
    <property type="molecule type" value="Genomic_DNA"/>
</dbReference>
<dbReference type="InterPro" id="IPR051209">
    <property type="entry name" value="FAD-bind_Monooxygenase_sf"/>
</dbReference>
<comment type="similarity">
    <text evidence="1">Belongs to the FAD-binding monooxygenase family.</text>
</comment>
<gene>
    <name evidence="3" type="ORF">CMQ_1534</name>
</gene>
<sequence length="646" mass="72330">MSIQKPTDLERDRRPRKAPPRTGGVQSVSSTAGSTIGMSTYAVREAPLGSARRIRVVGIGAGPSGINMTRRLRLQLDNYEHVIYEKNSDVGGSWYESRYPGCRCDIPSHNYQFSWRPKKDWASFFAAAEDIGAYLGRVCDEEHMRDIIKTEHRVAAATWDETRGVWLLTIENIRTGKQFDDYAHFLIDTSGILNKWKWPDIEGLNSFRGDLIHSARWPAEFEYKDKVVAVIGNGSSGIQIVPAIQPAVKQLVHIVRTPAWIVPPHVQVFSMGEAGQVLRDIGLDEEENFAPSQIERFKNDPAFYRKFVKGIEKEVNNTFPIILKDGPTQAYAQQQVRAYMTAMLGGDEKLCEALIPDYPLGCKRLTPAPAYLQSLTQPNVKVVTEGVRRIVPDGIELLSGEVLKLDAIVCATGYDVSFCPRFPLHGRNGNLQALWRENIPQAYMSCSIPGVPNYFSELLPRDAIHAMFLTSPLAAFLGPNAPIGHGSTFTLGEHIAKYVARVIHKCQTEGIKAISPSQSAVDDYNEHIRAFMPRTSWSSSCRSWYKRGHDEPDGLVTALHPGSRIHFFHMLEDFRGEDFDYVYVTDAEEDGKPSRSNRFRYLGNGFSTKELDPTFDTTWYLDNPALSGVEPPPRAAPGRALILSKL</sequence>
<dbReference type="OrthoDB" id="74360at2759"/>
<feature type="region of interest" description="Disordered" evidence="2">
    <location>
        <begin position="1"/>
        <end position="32"/>
    </location>
</feature>
<reference evidence="3 4" key="1">
    <citation type="journal article" date="2011" name="Proc. Natl. Acad. Sci. U.S.A.">
        <title>Genome and transcriptome analyses of the mountain pine beetle-fungal symbiont Grosmannia clavigera, a lodgepole pine pathogen.</title>
        <authorList>
            <person name="DiGuistini S."/>
            <person name="Wang Y."/>
            <person name="Liao N.Y."/>
            <person name="Taylor G."/>
            <person name="Tanguay P."/>
            <person name="Feau N."/>
            <person name="Henrissat B."/>
            <person name="Chan S.K."/>
            <person name="Hesse-Orce U."/>
            <person name="Alamouti S.M."/>
            <person name="Tsui C.K.M."/>
            <person name="Docking R.T."/>
            <person name="Levasseur A."/>
            <person name="Haridas S."/>
            <person name="Robertson G."/>
            <person name="Birol I."/>
            <person name="Holt R.A."/>
            <person name="Marra M.A."/>
            <person name="Hamelin R.C."/>
            <person name="Hirst M."/>
            <person name="Jones S.J.M."/>
            <person name="Bohlmann J."/>
            <person name="Breuil C."/>
        </authorList>
    </citation>
    <scope>NUCLEOTIDE SEQUENCE [LARGE SCALE GENOMIC DNA]</scope>
    <source>
        <strain evidence="4">kw1407 / UAMH 11150</strain>
    </source>
</reference>
<dbReference type="SUPFAM" id="SSF51905">
    <property type="entry name" value="FAD/NAD(P)-binding domain"/>
    <property type="match status" value="1"/>
</dbReference>
<dbReference type="InParanoid" id="F0XF21"/>
<proteinExistence type="inferred from homology"/>
<dbReference type="RefSeq" id="XP_014174088.1">
    <property type="nucleotide sequence ID" value="XM_014318613.1"/>
</dbReference>
<dbReference type="Gene3D" id="3.50.50.60">
    <property type="entry name" value="FAD/NAD(P)-binding domain"/>
    <property type="match status" value="2"/>
</dbReference>
<evidence type="ECO:0000256" key="1">
    <source>
        <dbReference type="ARBA" id="ARBA00010139"/>
    </source>
</evidence>
<evidence type="ECO:0000256" key="2">
    <source>
        <dbReference type="SAM" id="MobiDB-lite"/>
    </source>
</evidence>
<protein>
    <submittedName>
        <fullName evidence="3">Flavin-binding monooxygenase</fullName>
    </submittedName>
</protein>
<dbReference type="Pfam" id="PF13450">
    <property type="entry name" value="NAD_binding_8"/>
    <property type="match status" value="1"/>
</dbReference>
<dbReference type="GO" id="GO:0004497">
    <property type="term" value="F:monooxygenase activity"/>
    <property type="evidence" value="ECO:0007669"/>
    <property type="project" value="UniProtKB-KW"/>
</dbReference>
<dbReference type="GeneID" id="25974423"/>
<dbReference type="STRING" id="655863.F0XF21"/>
<evidence type="ECO:0000313" key="3">
    <source>
        <dbReference type="EMBL" id="EFX04606.1"/>
    </source>
</evidence>
<dbReference type="PANTHER" id="PTHR42877:SF12">
    <property type="entry name" value="MONOOXYGENASE"/>
    <property type="match status" value="1"/>
</dbReference>
<dbReference type="InterPro" id="IPR036188">
    <property type="entry name" value="FAD/NAD-bd_sf"/>
</dbReference>
<dbReference type="PANTHER" id="PTHR42877">
    <property type="entry name" value="L-ORNITHINE N(5)-MONOOXYGENASE-RELATED"/>
    <property type="match status" value="1"/>
</dbReference>
<evidence type="ECO:0000313" key="4">
    <source>
        <dbReference type="Proteomes" id="UP000007796"/>
    </source>
</evidence>
<dbReference type="eggNOG" id="KOG1399">
    <property type="taxonomic scope" value="Eukaryota"/>
</dbReference>
<dbReference type="HOGENOM" id="CLU_006937_6_1_1"/>